<keyword evidence="2" id="KW-0812">Transmembrane</keyword>
<dbReference type="AlphaFoldDB" id="A0A2P6TMC2"/>
<protein>
    <submittedName>
        <fullName evidence="3">SH2 domain containing</fullName>
    </submittedName>
</protein>
<keyword evidence="2" id="KW-0472">Membrane</keyword>
<gene>
    <name evidence="3" type="ORF">C2E21_5858</name>
</gene>
<reference evidence="3 4" key="1">
    <citation type="journal article" date="2018" name="Plant J.">
        <title>Genome sequences of Chlorella sorokiniana UTEX 1602 and Micractinium conductrix SAG 241.80: implications to maltose excretion by a green alga.</title>
        <authorList>
            <person name="Arriola M.B."/>
            <person name="Velmurugan N."/>
            <person name="Zhang Y."/>
            <person name="Plunkett M.H."/>
            <person name="Hondzo H."/>
            <person name="Barney B.M."/>
        </authorList>
    </citation>
    <scope>NUCLEOTIDE SEQUENCE [LARGE SCALE GENOMIC DNA]</scope>
    <source>
        <strain evidence="4">UTEX 1602</strain>
    </source>
</reference>
<comment type="caution">
    <text evidence="3">The sequence shown here is derived from an EMBL/GenBank/DDBJ whole genome shotgun (WGS) entry which is preliminary data.</text>
</comment>
<dbReference type="OrthoDB" id="512479at2759"/>
<accession>A0A2P6TMC2</accession>
<evidence type="ECO:0000313" key="4">
    <source>
        <dbReference type="Proteomes" id="UP000239899"/>
    </source>
</evidence>
<dbReference type="EMBL" id="LHPG02000011">
    <property type="protein sequence ID" value="PRW45492.1"/>
    <property type="molecule type" value="Genomic_DNA"/>
</dbReference>
<feature type="region of interest" description="Disordered" evidence="1">
    <location>
        <begin position="333"/>
        <end position="355"/>
    </location>
</feature>
<sequence length="410" mass="44994">MVAPVFLVGLWLLLHKDALMLGYSLIVLGLIALGLALALLHWLLNADGMLWVQVRRRLVVLRFFLFTLRRNKPVPLDAVYAAVTATYAASGFTRQLGPDEVAQLALQAGFSQPAAAALRARAVADAAVQAQARNAGEDAKLTTLLAAQRSGAARRLPTVTIPRWRLKYFMWWLHSHLHTLNILRTEWEHESPLLICGFDVTRDAADALLFRRPKGTCLVRLGQQVGGVIVSLRPDKPSLAAEPRTQESYYSSVSVSQLVGAAYQAAEQAWLPVRRKLREGSVVHVYLPDASLRQQGGLWGCLRRMRHTKFLLDVPAGEVTHTSKAFQFAWEDDESGRTTAAKRPPSSPSSADGQRHKLLRQHSGSRQVAAGSGAVPAAPGSALYMRQRDLQQQELVCLLPEAGTSASWGL</sequence>
<dbReference type="Proteomes" id="UP000239899">
    <property type="component" value="Unassembled WGS sequence"/>
</dbReference>
<evidence type="ECO:0000313" key="3">
    <source>
        <dbReference type="EMBL" id="PRW45492.1"/>
    </source>
</evidence>
<evidence type="ECO:0000256" key="1">
    <source>
        <dbReference type="SAM" id="MobiDB-lite"/>
    </source>
</evidence>
<organism evidence="3 4">
    <name type="scientific">Chlorella sorokiniana</name>
    <name type="common">Freshwater green alga</name>
    <dbReference type="NCBI Taxonomy" id="3076"/>
    <lineage>
        <taxon>Eukaryota</taxon>
        <taxon>Viridiplantae</taxon>
        <taxon>Chlorophyta</taxon>
        <taxon>core chlorophytes</taxon>
        <taxon>Trebouxiophyceae</taxon>
        <taxon>Chlorellales</taxon>
        <taxon>Chlorellaceae</taxon>
        <taxon>Chlorella clade</taxon>
        <taxon>Chlorella</taxon>
    </lineage>
</organism>
<proteinExistence type="predicted"/>
<keyword evidence="4" id="KW-1185">Reference proteome</keyword>
<feature type="transmembrane region" description="Helical" evidence="2">
    <location>
        <begin position="20"/>
        <end position="44"/>
    </location>
</feature>
<keyword evidence="2" id="KW-1133">Transmembrane helix</keyword>
<evidence type="ECO:0000256" key="2">
    <source>
        <dbReference type="SAM" id="Phobius"/>
    </source>
</evidence>
<name>A0A2P6TMC2_CHLSO</name>